<protein>
    <submittedName>
        <fullName evidence="5">Response regulator</fullName>
    </submittedName>
</protein>
<feature type="modified residue" description="4-aspartylphosphate" evidence="3">
    <location>
        <position position="57"/>
    </location>
</feature>
<sequence>MAHASEKKILVVDDEPDVRNFLAACLEDAGFNVNMAVDGLDALEKVEVFNPDLMTLDMVMPGLSGIKVIRKLREKEKWANLPVIVITAHAHDEMGGDQIKEFTALTSGLRPRITMEKPISPANLVKTICNILEVDPEAAEEVGTEFGSERGKIAKLIAETDSDTLKKIREVLNQK</sequence>
<evidence type="ECO:0000313" key="5">
    <source>
        <dbReference type="EMBL" id="MBC8432401.1"/>
    </source>
</evidence>
<evidence type="ECO:0000256" key="3">
    <source>
        <dbReference type="PROSITE-ProRule" id="PRU00169"/>
    </source>
</evidence>
<evidence type="ECO:0000256" key="2">
    <source>
        <dbReference type="ARBA" id="ARBA00023012"/>
    </source>
</evidence>
<dbReference type="SMART" id="SM00448">
    <property type="entry name" value="REC"/>
    <property type="match status" value="1"/>
</dbReference>
<dbReference type="InterPro" id="IPR011006">
    <property type="entry name" value="CheY-like_superfamily"/>
</dbReference>
<evidence type="ECO:0000256" key="1">
    <source>
        <dbReference type="ARBA" id="ARBA00022553"/>
    </source>
</evidence>
<gene>
    <name evidence="5" type="ORF">H8D96_10825</name>
</gene>
<organism evidence="5 6">
    <name type="scientific">Candidatus Desulfatibia vada</name>
    <dbReference type="NCBI Taxonomy" id="2841696"/>
    <lineage>
        <taxon>Bacteria</taxon>
        <taxon>Pseudomonadati</taxon>
        <taxon>Thermodesulfobacteriota</taxon>
        <taxon>Desulfobacteria</taxon>
        <taxon>Desulfobacterales</taxon>
        <taxon>Desulfobacterales incertae sedis</taxon>
        <taxon>Candidatus Desulfatibia</taxon>
    </lineage>
</organism>
<proteinExistence type="predicted"/>
<feature type="domain" description="Response regulatory" evidence="4">
    <location>
        <begin position="8"/>
        <end position="132"/>
    </location>
</feature>
<dbReference type="InterPro" id="IPR050595">
    <property type="entry name" value="Bact_response_regulator"/>
</dbReference>
<dbReference type="AlphaFoldDB" id="A0A8J6P2S5"/>
<evidence type="ECO:0000313" key="6">
    <source>
        <dbReference type="Proteomes" id="UP000605201"/>
    </source>
</evidence>
<dbReference type="Gene3D" id="3.40.50.2300">
    <property type="match status" value="1"/>
</dbReference>
<dbReference type="EMBL" id="JACNIG010000221">
    <property type="protein sequence ID" value="MBC8432401.1"/>
    <property type="molecule type" value="Genomic_DNA"/>
</dbReference>
<dbReference type="PROSITE" id="PS50110">
    <property type="entry name" value="RESPONSE_REGULATORY"/>
    <property type="match status" value="1"/>
</dbReference>
<keyword evidence="1 3" id="KW-0597">Phosphoprotein</keyword>
<comment type="caution">
    <text evidence="5">The sequence shown here is derived from an EMBL/GenBank/DDBJ whole genome shotgun (WGS) entry which is preliminary data.</text>
</comment>
<dbReference type="Pfam" id="PF00072">
    <property type="entry name" value="Response_reg"/>
    <property type="match status" value="1"/>
</dbReference>
<dbReference type="PANTHER" id="PTHR44591">
    <property type="entry name" value="STRESS RESPONSE REGULATOR PROTEIN 1"/>
    <property type="match status" value="1"/>
</dbReference>
<dbReference type="GO" id="GO:0000160">
    <property type="term" value="P:phosphorelay signal transduction system"/>
    <property type="evidence" value="ECO:0007669"/>
    <property type="project" value="UniProtKB-KW"/>
</dbReference>
<name>A0A8J6P2S5_9BACT</name>
<reference evidence="5 6" key="1">
    <citation type="submission" date="2020-08" db="EMBL/GenBank/DDBJ databases">
        <title>Bridging the membrane lipid divide: bacteria of the FCB group superphylum have the potential to synthesize archaeal ether lipids.</title>
        <authorList>
            <person name="Villanueva L."/>
            <person name="Von Meijenfeldt F.A.B."/>
            <person name="Westbye A.B."/>
            <person name="Yadav S."/>
            <person name="Hopmans E.C."/>
            <person name="Dutilh B.E."/>
            <person name="Sinninghe Damste J.S."/>
        </authorList>
    </citation>
    <scope>NUCLEOTIDE SEQUENCE [LARGE SCALE GENOMIC DNA]</scope>
    <source>
        <strain evidence="5">NIOZ-UU17</strain>
    </source>
</reference>
<dbReference type="SUPFAM" id="SSF52172">
    <property type="entry name" value="CheY-like"/>
    <property type="match status" value="1"/>
</dbReference>
<evidence type="ECO:0000259" key="4">
    <source>
        <dbReference type="PROSITE" id="PS50110"/>
    </source>
</evidence>
<dbReference type="InterPro" id="IPR001789">
    <property type="entry name" value="Sig_transdc_resp-reg_receiver"/>
</dbReference>
<accession>A0A8J6P2S5</accession>
<dbReference type="Proteomes" id="UP000605201">
    <property type="component" value="Unassembled WGS sequence"/>
</dbReference>
<keyword evidence="2" id="KW-0902">Two-component regulatory system</keyword>
<dbReference type="PANTHER" id="PTHR44591:SF14">
    <property type="entry name" value="PROTEIN PILG"/>
    <property type="match status" value="1"/>
</dbReference>